<evidence type="ECO:0000256" key="1">
    <source>
        <dbReference type="SAM" id="SignalP"/>
    </source>
</evidence>
<dbReference type="InterPro" id="IPR045175">
    <property type="entry name" value="M28_fam"/>
</dbReference>
<protein>
    <submittedName>
        <fullName evidence="3">M28 family peptidase</fullName>
    </submittedName>
</protein>
<feature type="chain" id="PRO_5045339722" evidence="1">
    <location>
        <begin position="23"/>
        <end position="323"/>
    </location>
</feature>
<dbReference type="Gene3D" id="3.40.630.10">
    <property type="entry name" value="Zn peptidases"/>
    <property type="match status" value="1"/>
</dbReference>
<organism evidence="3 4">
    <name type="scientific">Namhaeicola litoreus</name>
    <dbReference type="NCBI Taxonomy" id="1052145"/>
    <lineage>
        <taxon>Bacteria</taxon>
        <taxon>Pseudomonadati</taxon>
        <taxon>Bacteroidota</taxon>
        <taxon>Flavobacteriia</taxon>
        <taxon>Flavobacteriales</taxon>
        <taxon>Flavobacteriaceae</taxon>
        <taxon>Namhaeicola</taxon>
    </lineage>
</organism>
<dbReference type="PANTHER" id="PTHR12147:SF26">
    <property type="entry name" value="PEPTIDASE M28 DOMAIN-CONTAINING PROTEIN"/>
    <property type="match status" value="1"/>
</dbReference>
<sequence length="323" mass="36398">MKIKYLLLFASGLLLFNCSVQKNTQAINIDQQALINGIRTLSHDSLEGRNFASVGNKKGQLYLAERFQQYGIEPLFESGYIQSFPELLQGRARQMILPIENPAEDFSNVPDTLVYGGNVLAKIPGKTNQVIVISAHHDHLGIQNGEIYNGADDDASGAAALPVIANYFKNKTPQHTLIFAEFDAEEKGSYGAKYFLNNFPETMGTIKLNINLDMVSRNEKKELYACGTHHYPYLKAPIENLTSSVRLVFGHDDPANEAEDWTESSDHRVFHNKGIPFIYFGVEDHEDYHTPKDDFENIDQQFYIGAVTLIVEAIEKYDRDLID</sequence>
<evidence type="ECO:0000313" key="3">
    <source>
        <dbReference type="EMBL" id="MFD1315493.1"/>
    </source>
</evidence>
<comment type="caution">
    <text evidence="3">The sequence shown here is derived from an EMBL/GenBank/DDBJ whole genome shotgun (WGS) entry which is preliminary data.</text>
</comment>
<evidence type="ECO:0000313" key="4">
    <source>
        <dbReference type="Proteomes" id="UP001597201"/>
    </source>
</evidence>
<feature type="signal peptide" evidence="1">
    <location>
        <begin position="1"/>
        <end position="22"/>
    </location>
</feature>
<dbReference type="Proteomes" id="UP001597201">
    <property type="component" value="Unassembled WGS sequence"/>
</dbReference>
<dbReference type="InterPro" id="IPR007484">
    <property type="entry name" value="Peptidase_M28"/>
</dbReference>
<gene>
    <name evidence="3" type="ORF">ACFQ39_07680</name>
</gene>
<evidence type="ECO:0000259" key="2">
    <source>
        <dbReference type="Pfam" id="PF04389"/>
    </source>
</evidence>
<accession>A0ABW3Y4M9</accession>
<feature type="domain" description="Peptidase M28" evidence="2">
    <location>
        <begin position="118"/>
        <end position="302"/>
    </location>
</feature>
<keyword evidence="4" id="KW-1185">Reference proteome</keyword>
<name>A0ABW3Y4M9_9FLAO</name>
<dbReference type="SUPFAM" id="SSF53187">
    <property type="entry name" value="Zn-dependent exopeptidases"/>
    <property type="match status" value="1"/>
</dbReference>
<dbReference type="PANTHER" id="PTHR12147">
    <property type="entry name" value="METALLOPEPTIDASE M28 FAMILY MEMBER"/>
    <property type="match status" value="1"/>
</dbReference>
<dbReference type="EMBL" id="JBHTMY010000003">
    <property type="protein sequence ID" value="MFD1315493.1"/>
    <property type="molecule type" value="Genomic_DNA"/>
</dbReference>
<proteinExistence type="predicted"/>
<reference evidence="4" key="1">
    <citation type="journal article" date="2019" name="Int. J. Syst. Evol. Microbiol.">
        <title>The Global Catalogue of Microorganisms (GCM) 10K type strain sequencing project: providing services to taxonomists for standard genome sequencing and annotation.</title>
        <authorList>
            <consortium name="The Broad Institute Genomics Platform"/>
            <consortium name="The Broad Institute Genome Sequencing Center for Infectious Disease"/>
            <person name="Wu L."/>
            <person name="Ma J."/>
        </authorList>
    </citation>
    <scope>NUCLEOTIDE SEQUENCE [LARGE SCALE GENOMIC DNA]</scope>
    <source>
        <strain evidence="4">CCUG 61485</strain>
    </source>
</reference>
<keyword evidence="1" id="KW-0732">Signal</keyword>
<dbReference type="Pfam" id="PF04389">
    <property type="entry name" value="Peptidase_M28"/>
    <property type="match status" value="1"/>
</dbReference>
<dbReference type="RefSeq" id="WP_377177726.1">
    <property type="nucleotide sequence ID" value="NZ_JBHTMY010000003.1"/>
</dbReference>